<evidence type="ECO:0000256" key="1">
    <source>
        <dbReference type="SAM" id="MobiDB-lite"/>
    </source>
</evidence>
<evidence type="ECO:0000313" key="3">
    <source>
        <dbReference type="EMBL" id="KLO15988.1"/>
    </source>
</evidence>
<feature type="domain" description="F-box" evidence="2">
    <location>
        <begin position="148"/>
        <end position="200"/>
    </location>
</feature>
<name>A0A0H2S2K7_9AGAM</name>
<evidence type="ECO:0000313" key="4">
    <source>
        <dbReference type="Proteomes" id="UP000053477"/>
    </source>
</evidence>
<sequence length="662" mass="74465">MPSLFSKASQHSVHLQSSKSALPSLNTSFSRASSSSTVTRSPTLKRSPTSPVRASYLSNSSRSHSGSSTAYDGYRHSDQTVHSPKAHSQSSRRSPTHSGDRQKWNANTIPHLREALDTLESQMATLAFERKMLERKLEKAVRLQSPVQRLPGELLGYIFLVGALQQDSQDTILLSTLMLVCKDWAEVAKKTPALWSRIVIENSASLAKARFKLDRSKGVPVDITIQFSPHFEHTRTITELVVHAMDILRPAIWRWRTFRIAVPSRAHAHAALTQCKEPAPLLEELSVQIHHFMQEDRFSKPPLPLFQGHLPSLRTCSFTSFNFGWDMALVSRLRVLKLGGYWNGFAPSADIIMNILRACPALEELALRNMTDVDGGGCSEFSQFDRREEPTSYSHSTYFPKATDMVHMPRLRRASFYNAGAERMHAIFSQLSFPALERVEFAYMDNLSPILKHLKRQVFTSLPLTHFRIESCYFNELKFMQLLARFPLLKTLELIDVEDISSNFLNGLSAHPPTQDWICPRLETLSFDGCSTVNWDALRGLVESRLPANSSSRMVKPPNKDFVRGNTLLSSSASSYAAQQQNRHSSSVSSSFSSSVSTGGSTGTKYATNRASGTVPKRLKTLDLTRCHQISQEMIQWLRMYVSEVRCDSVKTYWGEYGFSSS</sequence>
<dbReference type="InterPro" id="IPR032675">
    <property type="entry name" value="LRR_dom_sf"/>
</dbReference>
<feature type="compositionally biased region" description="Low complexity" evidence="1">
    <location>
        <begin position="55"/>
        <end position="68"/>
    </location>
</feature>
<dbReference type="STRING" id="27342.A0A0H2S2K7"/>
<dbReference type="AlphaFoldDB" id="A0A0H2S2K7"/>
<feature type="compositionally biased region" description="Polar residues" evidence="1">
    <location>
        <begin position="1"/>
        <end position="23"/>
    </location>
</feature>
<feature type="compositionally biased region" description="Low complexity" evidence="1">
    <location>
        <begin position="584"/>
        <end position="599"/>
    </location>
</feature>
<dbReference type="EMBL" id="KQ085922">
    <property type="protein sequence ID" value="KLO15988.1"/>
    <property type="molecule type" value="Genomic_DNA"/>
</dbReference>
<dbReference type="OrthoDB" id="8048523at2759"/>
<dbReference type="Proteomes" id="UP000053477">
    <property type="component" value="Unassembled WGS sequence"/>
</dbReference>
<dbReference type="InterPro" id="IPR001810">
    <property type="entry name" value="F-box_dom"/>
</dbReference>
<feature type="compositionally biased region" description="Polar residues" evidence="1">
    <location>
        <begin position="80"/>
        <end position="97"/>
    </location>
</feature>
<keyword evidence="4" id="KW-1185">Reference proteome</keyword>
<organism evidence="3 4">
    <name type="scientific">Schizopora paradoxa</name>
    <dbReference type="NCBI Taxonomy" id="27342"/>
    <lineage>
        <taxon>Eukaryota</taxon>
        <taxon>Fungi</taxon>
        <taxon>Dikarya</taxon>
        <taxon>Basidiomycota</taxon>
        <taxon>Agaricomycotina</taxon>
        <taxon>Agaricomycetes</taxon>
        <taxon>Hymenochaetales</taxon>
        <taxon>Schizoporaceae</taxon>
        <taxon>Schizopora</taxon>
    </lineage>
</organism>
<accession>A0A0H2S2K7</accession>
<dbReference type="PANTHER" id="PTHR38926">
    <property type="entry name" value="F-BOX DOMAIN CONTAINING PROTEIN, EXPRESSED"/>
    <property type="match status" value="1"/>
</dbReference>
<evidence type="ECO:0000259" key="2">
    <source>
        <dbReference type="Pfam" id="PF12937"/>
    </source>
</evidence>
<dbReference type="SUPFAM" id="SSF52047">
    <property type="entry name" value="RNI-like"/>
    <property type="match status" value="1"/>
</dbReference>
<dbReference type="Pfam" id="PF12937">
    <property type="entry name" value="F-box-like"/>
    <property type="match status" value="1"/>
</dbReference>
<gene>
    <name evidence="3" type="ORF">SCHPADRAFT_823890</name>
</gene>
<dbReference type="InParanoid" id="A0A0H2S2K7"/>
<dbReference type="Gene3D" id="3.80.10.10">
    <property type="entry name" value="Ribonuclease Inhibitor"/>
    <property type="match status" value="1"/>
</dbReference>
<dbReference type="PANTHER" id="PTHR38926:SF5">
    <property type="entry name" value="F-BOX AND LEUCINE-RICH REPEAT PROTEIN 6"/>
    <property type="match status" value="1"/>
</dbReference>
<feature type="region of interest" description="Disordered" evidence="1">
    <location>
        <begin position="1"/>
        <end position="106"/>
    </location>
</feature>
<feature type="region of interest" description="Disordered" evidence="1">
    <location>
        <begin position="584"/>
        <end position="612"/>
    </location>
</feature>
<proteinExistence type="predicted"/>
<protein>
    <recommendedName>
        <fullName evidence="2">F-box domain-containing protein</fullName>
    </recommendedName>
</protein>
<feature type="compositionally biased region" description="Low complexity" evidence="1">
    <location>
        <begin position="24"/>
        <end position="42"/>
    </location>
</feature>
<reference evidence="3 4" key="1">
    <citation type="submission" date="2015-04" db="EMBL/GenBank/DDBJ databases">
        <title>Complete genome sequence of Schizopora paradoxa KUC8140, a cosmopolitan wood degrader in East Asia.</title>
        <authorList>
            <consortium name="DOE Joint Genome Institute"/>
            <person name="Min B."/>
            <person name="Park H."/>
            <person name="Jang Y."/>
            <person name="Kim J.-J."/>
            <person name="Kim K.H."/>
            <person name="Pangilinan J."/>
            <person name="Lipzen A."/>
            <person name="Riley R."/>
            <person name="Grigoriev I.V."/>
            <person name="Spatafora J.W."/>
            <person name="Choi I.-G."/>
        </authorList>
    </citation>
    <scope>NUCLEOTIDE SEQUENCE [LARGE SCALE GENOMIC DNA]</scope>
    <source>
        <strain evidence="3 4">KUC8140</strain>
    </source>
</reference>